<name>A0ABR1TN05_9PEZI</name>
<evidence type="ECO:0000313" key="1">
    <source>
        <dbReference type="EMBL" id="KAK8047994.1"/>
    </source>
</evidence>
<reference evidence="1 2" key="1">
    <citation type="submission" date="2023-01" db="EMBL/GenBank/DDBJ databases">
        <title>Analysis of 21 Apiospora genomes using comparative genomics revels a genus with tremendous synthesis potential of carbohydrate active enzymes and secondary metabolites.</title>
        <authorList>
            <person name="Sorensen T."/>
        </authorList>
    </citation>
    <scope>NUCLEOTIDE SEQUENCE [LARGE SCALE GENOMIC DNA]</scope>
    <source>
        <strain evidence="1 2">CBS 83171</strain>
    </source>
</reference>
<protein>
    <submittedName>
        <fullName evidence="1">Uncharacterized protein</fullName>
    </submittedName>
</protein>
<sequence>MAAIETFNQRFGDTMRAMIQTHLCATLERHFGGDLAQGRYTLQLSRTYIEDQLALFKQEVASLEERDLFLPASVEFQAVGDVVDVVFSQVVGPLVSEVLSWLQTSTSDVLERHGGDGDPRAVIVVM</sequence>
<keyword evidence="2" id="KW-1185">Reference proteome</keyword>
<organism evidence="1 2">
    <name type="scientific">Apiospora saccharicola</name>
    <dbReference type="NCBI Taxonomy" id="335842"/>
    <lineage>
        <taxon>Eukaryota</taxon>
        <taxon>Fungi</taxon>
        <taxon>Dikarya</taxon>
        <taxon>Ascomycota</taxon>
        <taxon>Pezizomycotina</taxon>
        <taxon>Sordariomycetes</taxon>
        <taxon>Xylariomycetidae</taxon>
        <taxon>Amphisphaeriales</taxon>
        <taxon>Apiosporaceae</taxon>
        <taxon>Apiospora</taxon>
    </lineage>
</organism>
<dbReference type="Proteomes" id="UP001446871">
    <property type="component" value="Unassembled WGS sequence"/>
</dbReference>
<comment type="caution">
    <text evidence="1">The sequence shown here is derived from an EMBL/GenBank/DDBJ whole genome shotgun (WGS) entry which is preliminary data.</text>
</comment>
<dbReference type="EMBL" id="JAQQWM010000009">
    <property type="protein sequence ID" value="KAK8047994.1"/>
    <property type="molecule type" value="Genomic_DNA"/>
</dbReference>
<accession>A0ABR1TN05</accession>
<evidence type="ECO:0000313" key="2">
    <source>
        <dbReference type="Proteomes" id="UP001446871"/>
    </source>
</evidence>
<gene>
    <name evidence="1" type="ORF">PG996_016058</name>
</gene>
<proteinExistence type="predicted"/>